<dbReference type="EMBL" id="CP000712">
    <property type="protein sequence ID" value="ABQ79902.1"/>
    <property type="molecule type" value="Genomic_DNA"/>
</dbReference>
<name>A5W6Z2_PSEP1</name>
<proteinExistence type="predicted"/>
<feature type="region of interest" description="Disordered" evidence="1">
    <location>
        <begin position="1"/>
        <end position="21"/>
    </location>
</feature>
<dbReference type="HOGENOM" id="CLU_1569359_0_0_6"/>
<sequence>MLPPPYSRASPLLHTHRWLGTGRRRSGFTREEAGPAGQLPPAVHRCCRHRIRGQARSYKHTRIRGWAQVVVGAGSPAKGPGLLANFHRPFTVAAATVFAGKPAPTHTRIGGSAQVVVGAGLPANRPSGPVQKNQIFSVCPLKAFPSAISFEYAMPKPGRVMTYLLNLRSL</sequence>
<protein>
    <submittedName>
        <fullName evidence="2">Uncharacterized protein</fullName>
    </submittedName>
</protein>
<evidence type="ECO:0000256" key="1">
    <source>
        <dbReference type="SAM" id="MobiDB-lite"/>
    </source>
</evidence>
<organism evidence="2">
    <name type="scientific">Pseudomonas putida (strain ATCC 700007 / DSM 6899 / JCM 31910 / BCRC 17059 / LMG 24140 / F1)</name>
    <dbReference type="NCBI Taxonomy" id="351746"/>
    <lineage>
        <taxon>Bacteria</taxon>
        <taxon>Pseudomonadati</taxon>
        <taxon>Pseudomonadota</taxon>
        <taxon>Gammaproteobacteria</taxon>
        <taxon>Pseudomonadales</taxon>
        <taxon>Pseudomonadaceae</taxon>
        <taxon>Pseudomonas</taxon>
    </lineage>
</organism>
<reference evidence="2" key="1">
    <citation type="submission" date="2007-05" db="EMBL/GenBank/DDBJ databases">
        <title>Complete sequence of Pseudomonas putida F1.</title>
        <authorList>
            <consortium name="US DOE Joint Genome Institute"/>
            <person name="Copeland A."/>
            <person name="Lucas S."/>
            <person name="Lapidus A."/>
            <person name="Barry K."/>
            <person name="Detter J.C."/>
            <person name="Glavina del Rio T."/>
            <person name="Hammon N."/>
            <person name="Israni S."/>
            <person name="Dalin E."/>
            <person name="Tice H."/>
            <person name="Pitluck S."/>
            <person name="Chain P."/>
            <person name="Malfatti S."/>
            <person name="Shin M."/>
            <person name="Vergez L."/>
            <person name="Schmutz J."/>
            <person name="Larimer F."/>
            <person name="Land M."/>
            <person name="Hauser L."/>
            <person name="Kyrpides N."/>
            <person name="Lykidis A."/>
            <person name="Parales R."/>
            <person name="Richardson P."/>
        </authorList>
    </citation>
    <scope>NUCLEOTIDE SEQUENCE [LARGE SCALE GENOMIC DNA]</scope>
    <source>
        <strain evidence="2">F1</strain>
    </source>
</reference>
<evidence type="ECO:0000313" key="2">
    <source>
        <dbReference type="EMBL" id="ABQ79902.1"/>
    </source>
</evidence>
<dbReference type="AlphaFoldDB" id="A5W6Z2"/>
<gene>
    <name evidence="2" type="ordered locus">Pput_3778</name>
</gene>
<accession>A5W6Z2</accession>
<dbReference type="KEGG" id="ppf:Pput_3778"/>